<dbReference type="PRINTS" id="PR00344">
    <property type="entry name" value="BCTRLSENSOR"/>
</dbReference>
<feature type="domain" description="Histidine kinase" evidence="14">
    <location>
        <begin position="172"/>
        <end position="378"/>
    </location>
</feature>
<dbReference type="RefSeq" id="WP_155343969.1">
    <property type="nucleotide sequence ID" value="NZ_BAAAHM010000004.1"/>
</dbReference>
<feature type="compositionally biased region" description="Polar residues" evidence="12">
    <location>
        <begin position="384"/>
        <end position="404"/>
    </location>
</feature>
<dbReference type="SMART" id="SM00388">
    <property type="entry name" value="HisKA"/>
    <property type="match status" value="1"/>
</dbReference>
<dbReference type="CDD" id="cd00082">
    <property type="entry name" value="HisKA"/>
    <property type="match status" value="1"/>
</dbReference>
<dbReference type="InterPro" id="IPR050428">
    <property type="entry name" value="TCS_sensor_his_kinase"/>
</dbReference>
<dbReference type="OrthoDB" id="3224230at2"/>
<feature type="domain" description="HAMP" evidence="15">
    <location>
        <begin position="111"/>
        <end position="164"/>
    </location>
</feature>
<dbReference type="InterPro" id="IPR003660">
    <property type="entry name" value="HAMP_dom"/>
</dbReference>
<gene>
    <name evidence="16" type="ORF">Aple_017440</name>
</gene>
<dbReference type="SMART" id="SM00304">
    <property type="entry name" value="HAMP"/>
    <property type="match status" value="1"/>
</dbReference>
<evidence type="ECO:0000313" key="17">
    <source>
        <dbReference type="Proteomes" id="UP000377595"/>
    </source>
</evidence>
<dbReference type="InterPro" id="IPR005467">
    <property type="entry name" value="His_kinase_dom"/>
</dbReference>
<dbReference type="InterPro" id="IPR004358">
    <property type="entry name" value="Sig_transdc_His_kin-like_C"/>
</dbReference>
<comment type="catalytic activity">
    <reaction evidence="1">
        <text>ATP + protein L-histidine = ADP + protein N-phospho-L-histidine.</text>
        <dbReference type="EC" id="2.7.13.3"/>
    </reaction>
</comment>
<evidence type="ECO:0000313" key="16">
    <source>
        <dbReference type="EMBL" id="GES18849.1"/>
    </source>
</evidence>
<dbReference type="PANTHER" id="PTHR45436">
    <property type="entry name" value="SENSOR HISTIDINE KINASE YKOH"/>
    <property type="match status" value="1"/>
</dbReference>
<evidence type="ECO:0000256" key="1">
    <source>
        <dbReference type="ARBA" id="ARBA00000085"/>
    </source>
</evidence>
<proteinExistence type="predicted"/>
<dbReference type="AlphaFoldDB" id="A0A5M3XFD4"/>
<keyword evidence="11 13" id="KW-0472">Membrane</keyword>
<evidence type="ECO:0000256" key="7">
    <source>
        <dbReference type="ARBA" id="ARBA00022692"/>
    </source>
</evidence>
<dbReference type="Gene3D" id="3.30.565.10">
    <property type="entry name" value="Histidine kinase-like ATPase, C-terminal domain"/>
    <property type="match status" value="1"/>
</dbReference>
<dbReference type="SUPFAM" id="SSF158472">
    <property type="entry name" value="HAMP domain-like"/>
    <property type="match status" value="1"/>
</dbReference>
<dbReference type="InterPro" id="IPR003594">
    <property type="entry name" value="HATPase_dom"/>
</dbReference>
<dbReference type="GO" id="GO:0005886">
    <property type="term" value="C:plasma membrane"/>
    <property type="evidence" value="ECO:0007669"/>
    <property type="project" value="UniProtKB-SubCell"/>
</dbReference>
<keyword evidence="7 13" id="KW-0812">Transmembrane</keyword>
<evidence type="ECO:0000256" key="2">
    <source>
        <dbReference type="ARBA" id="ARBA00004141"/>
    </source>
</evidence>
<evidence type="ECO:0000256" key="10">
    <source>
        <dbReference type="ARBA" id="ARBA00023012"/>
    </source>
</evidence>
<evidence type="ECO:0000259" key="15">
    <source>
        <dbReference type="PROSITE" id="PS50885"/>
    </source>
</evidence>
<dbReference type="SMART" id="SM00387">
    <property type="entry name" value="HATPase_c"/>
    <property type="match status" value="1"/>
</dbReference>
<name>A0A5M3XFD4_9ACTN</name>
<dbReference type="PROSITE" id="PS50885">
    <property type="entry name" value="HAMP"/>
    <property type="match status" value="1"/>
</dbReference>
<keyword evidence="6" id="KW-0808">Transferase</keyword>
<keyword evidence="8 16" id="KW-0418">Kinase</keyword>
<accession>A0A5M3XFD4</accession>
<dbReference type="SUPFAM" id="SSF55874">
    <property type="entry name" value="ATPase domain of HSP90 chaperone/DNA topoisomerase II/histidine kinase"/>
    <property type="match status" value="1"/>
</dbReference>
<dbReference type="PROSITE" id="PS50109">
    <property type="entry name" value="HIS_KIN"/>
    <property type="match status" value="1"/>
</dbReference>
<evidence type="ECO:0000256" key="8">
    <source>
        <dbReference type="ARBA" id="ARBA00022777"/>
    </source>
</evidence>
<feature type="transmembrane region" description="Helical" evidence="13">
    <location>
        <begin position="12"/>
        <end position="34"/>
    </location>
</feature>
<dbReference type="Proteomes" id="UP000377595">
    <property type="component" value="Unassembled WGS sequence"/>
</dbReference>
<evidence type="ECO:0000259" key="14">
    <source>
        <dbReference type="PROSITE" id="PS50109"/>
    </source>
</evidence>
<feature type="transmembrane region" description="Helical" evidence="13">
    <location>
        <begin position="87"/>
        <end position="110"/>
    </location>
</feature>
<comment type="caution">
    <text evidence="16">The sequence shown here is derived from an EMBL/GenBank/DDBJ whole genome shotgun (WGS) entry which is preliminary data.</text>
</comment>
<dbReference type="Pfam" id="PF00512">
    <property type="entry name" value="HisKA"/>
    <property type="match status" value="1"/>
</dbReference>
<dbReference type="Gene3D" id="6.10.340.10">
    <property type="match status" value="1"/>
</dbReference>
<dbReference type="CDD" id="cd06225">
    <property type="entry name" value="HAMP"/>
    <property type="match status" value="1"/>
</dbReference>
<keyword evidence="5" id="KW-0597">Phosphoprotein</keyword>
<organism evidence="16 17">
    <name type="scientific">Acrocarpospora pleiomorpha</name>
    <dbReference type="NCBI Taxonomy" id="90975"/>
    <lineage>
        <taxon>Bacteria</taxon>
        <taxon>Bacillati</taxon>
        <taxon>Actinomycetota</taxon>
        <taxon>Actinomycetes</taxon>
        <taxon>Streptosporangiales</taxon>
        <taxon>Streptosporangiaceae</taxon>
        <taxon>Acrocarpospora</taxon>
    </lineage>
</organism>
<evidence type="ECO:0000256" key="6">
    <source>
        <dbReference type="ARBA" id="ARBA00022679"/>
    </source>
</evidence>
<evidence type="ECO:0000256" key="5">
    <source>
        <dbReference type="ARBA" id="ARBA00022553"/>
    </source>
</evidence>
<evidence type="ECO:0000256" key="4">
    <source>
        <dbReference type="ARBA" id="ARBA00012438"/>
    </source>
</evidence>
<dbReference type="GO" id="GO:0000155">
    <property type="term" value="F:phosphorelay sensor kinase activity"/>
    <property type="evidence" value="ECO:0007669"/>
    <property type="project" value="InterPro"/>
</dbReference>
<dbReference type="CDD" id="cd00075">
    <property type="entry name" value="HATPase"/>
    <property type="match status" value="1"/>
</dbReference>
<reference evidence="16 17" key="1">
    <citation type="submission" date="2019-10" db="EMBL/GenBank/DDBJ databases">
        <title>Whole genome shotgun sequence of Acrocarpospora pleiomorpha NBRC 16267.</title>
        <authorList>
            <person name="Ichikawa N."/>
            <person name="Kimura A."/>
            <person name="Kitahashi Y."/>
            <person name="Komaki H."/>
            <person name="Oguchi A."/>
        </authorList>
    </citation>
    <scope>NUCLEOTIDE SEQUENCE [LARGE SCALE GENOMIC DNA]</scope>
    <source>
        <strain evidence="16 17">NBRC 16267</strain>
    </source>
</reference>
<feature type="region of interest" description="Disordered" evidence="12">
    <location>
        <begin position="382"/>
        <end position="411"/>
    </location>
</feature>
<keyword evidence="17" id="KW-1185">Reference proteome</keyword>
<dbReference type="Gene3D" id="1.10.287.130">
    <property type="match status" value="1"/>
</dbReference>
<evidence type="ECO:0000256" key="3">
    <source>
        <dbReference type="ARBA" id="ARBA00004236"/>
    </source>
</evidence>
<keyword evidence="10" id="KW-0902">Two-component regulatory system</keyword>
<dbReference type="PANTHER" id="PTHR45436:SF15">
    <property type="entry name" value="SENSOR HISTIDINE KINASE CUSS"/>
    <property type="match status" value="1"/>
</dbReference>
<dbReference type="InterPro" id="IPR036890">
    <property type="entry name" value="HATPase_C_sf"/>
</dbReference>
<dbReference type="EMBL" id="BLAF01000009">
    <property type="protein sequence ID" value="GES18849.1"/>
    <property type="molecule type" value="Genomic_DNA"/>
</dbReference>
<dbReference type="Pfam" id="PF02518">
    <property type="entry name" value="HATPase_c"/>
    <property type="match status" value="1"/>
</dbReference>
<keyword evidence="9 13" id="KW-1133">Transmembrane helix</keyword>
<evidence type="ECO:0000256" key="11">
    <source>
        <dbReference type="ARBA" id="ARBA00023136"/>
    </source>
</evidence>
<dbReference type="SUPFAM" id="SSF47384">
    <property type="entry name" value="Homodimeric domain of signal transducing histidine kinase"/>
    <property type="match status" value="1"/>
</dbReference>
<dbReference type="InterPro" id="IPR036097">
    <property type="entry name" value="HisK_dim/P_sf"/>
</dbReference>
<evidence type="ECO:0000256" key="13">
    <source>
        <dbReference type="SAM" id="Phobius"/>
    </source>
</evidence>
<dbReference type="EC" id="2.7.13.3" evidence="4"/>
<dbReference type="Pfam" id="PF00672">
    <property type="entry name" value="HAMP"/>
    <property type="match status" value="1"/>
</dbReference>
<evidence type="ECO:0000256" key="12">
    <source>
        <dbReference type="SAM" id="MobiDB-lite"/>
    </source>
</evidence>
<dbReference type="InterPro" id="IPR003661">
    <property type="entry name" value="HisK_dim/P_dom"/>
</dbReference>
<sequence>MTGRKLPVRWRLTLVYGTLLFLTTGALMIINYLMVRQILTQRFLIKLPPAHKAMIDTVGPPRPNILYIQRIVEDEVGRYVDVVTSSLVQWSILATVLIGLAGLAIGWVFAGRALAPLLTMTETARRLSDSTLHQRISMDGPRDEIKDLADTFDSMLERLDQAFDTQRRFVANASHELKTPLAINRALLQVGFADPVVPRALRPIRDELLAANSRQEQLIEGLLTLAHSERELTTRQPVDLRDLAHPALLAHHLPRPRTCRPAPCAGDAVLLERMIANLVDNAVKYNDERGEVTVRTGTDATTAFITVENTGRQIAPAQIPALFEPFRRLDADRTGSATGAGLGLSIVRAVTRAHGGTVTATPLEKGGLRVTVNLPLARPALDQGSKQTTDQTHLPSRPQPQKTLTPVPDKA</sequence>
<comment type="subcellular location">
    <subcellularLocation>
        <location evidence="3">Cell membrane</location>
    </subcellularLocation>
    <subcellularLocation>
        <location evidence="2">Membrane</location>
        <topology evidence="2">Multi-pass membrane protein</topology>
    </subcellularLocation>
</comment>
<evidence type="ECO:0000256" key="9">
    <source>
        <dbReference type="ARBA" id="ARBA00022989"/>
    </source>
</evidence>
<protein>
    <recommendedName>
        <fullName evidence="4">histidine kinase</fullName>
        <ecNumber evidence="4">2.7.13.3</ecNumber>
    </recommendedName>
</protein>